<dbReference type="EMBL" id="VEVO01000005">
    <property type="protein sequence ID" value="KAF0042545.1"/>
    <property type="molecule type" value="Genomic_DNA"/>
</dbReference>
<organism evidence="1 2">
    <name type="scientific">Scophthalmus maximus</name>
    <name type="common">Turbot</name>
    <name type="synonym">Psetta maxima</name>
    <dbReference type="NCBI Taxonomy" id="52904"/>
    <lineage>
        <taxon>Eukaryota</taxon>
        <taxon>Metazoa</taxon>
        <taxon>Chordata</taxon>
        <taxon>Craniata</taxon>
        <taxon>Vertebrata</taxon>
        <taxon>Euteleostomi</taxon>
        <taxon>Actinopterygii</taxon>
        <taxon>Neopterygii</taxon>
        <taxon>Teleostei</taxon>
        <taxon>Neoteleostei</taxon>
        <taxon>Acanthomorphata</taxon>
        <taxon>Carangaria</taxon>
        <taxon>Pleuronectiformes</taxon>
        <taxon>Pleuronectoidei</taxon>
        <taxon>Scophthalmidae</taxon>
        <taxon>Scophthalmus</taxon>
    </lineage>
</organism>
<evidence type="ECO:0000313" key="1">
    <source>
        <dbReference type="EMBL" id="KAF0042545.1"/>
    </source>
</evidence>
<gene>
    <name evidence="1" type="ORF">F2P81_006077</name>
</gene>
<comment type="caution">
    <text evidence="1">The sequence shown here is derived from an EMBL/GenBank/DDBJ whole genome shotgun (WGS) entry which is preliminary data.</text>
</comment>
<reference evidence="1 2" key="1">
    <citation type="submission" date="2019-06" db="EMBL/GenBank/DDBJ databases">
        <title>Draft genomes of female and male turbot (Scophthalmus maximus).</title>
        <authorList>
            <person name="Xu H."/>
            <person name="Xu X.-W."/>
            <person name="Shao C."/>
            <person name="Chen S."/>
        </authorList>
    </citation>
    <scope>NUCLEOTIDE SEQUENCE [LARGE SCALE GENOMIC DNA]</scope>
    <source>
        <strain evidence="1">Ysfricsl-2016a</strain>
        <tissue evidence="1">Blood</tissue>
    </source>
</reference>
<dbReference type="Proteomes" id="UP000438429">
    <property type="component" value="Unassembled WGS sequence"/>
</dbReference>
<name>A0A6A4TBE9_SCOMX</name>
<accession>A0A6A4TBE9</accession>
<proteinExistence type="predicted"/>
<dbReference type="AlphaFoldDB" id="A0A6A4TBE9"/>
<protein>
    <submittedName>
        <fullName evidence="1">Uncharacterized protein</fullName>
    </submittedName>
</protein>
<evidence type="ECO:0000313" key="2">
    <source>
        <dbReference type="Proteomes" id="UP000438429"/>
    </source>
</evidence>
<sequence length="67" mass="7118">MCTSDRQSNMTGIYTHWMNGLLLATPKSVSVQNAASLFAFTASRSDDVSTADVMSTGSVQLLQTSEG</sequence>